<feature type="chain" id="PRO_5046116326" evidence="1">
    <location>
        <begin position="26"/>
        <end position="193"/>
    </location>
</feature>
<evidence type="ECO:0000256" key="1">
    <source>
        <dbReference type="SAM" id="SignalP"/>
    </source>
</evidence>
<dbReference type="InterPro" id="IPR034122">
    <property type="entry name" value="Retropepsin-like_bacterial"/>
</dbReference>
<dbReference type="RefSeq" id="WP_232580288.1">
    <property type="nucleotide sequence ID" value="NZ_CP089507.1"/>
</dbReference>
<dbReference type="Pfam" id="PF13650">
    <property type="entry name" value="Asp_protease_2"/>
    <property type="match status" value="1"/>
</dbReference>
<sequence length="193" mass="19850">MRRSVPTSWIACGLAALLCSLPVTAREAAPTALAAALTPAGYTAVPMTRHGDSHLTVDVRVNGVAGTFILDTGAGRTVIDRAAQSRFDEGRDVVAGGQATGAGGTGMAISALPGNRLRIGDYRDDAFTVHILALDHVNAAFSQRGEAPVDGVIGADILERGGAVIDYPNLRLYLRNPAAADAAASSPSSSEQR</sequence>
<organism evidence="2 3">
    <name type="scientific">Luteimonas fraxinea</name>
    <dbReference type="NCBI Taxonomy" id="2901869"/>
    <lineage>
        <taxon>Bacteria</taxon>
        <taxon>Pseudomonadati</taxon>
        <taxon>Pseudomonadota</taxon>
        <taxon>Gammaproteobacteria</taxon>
        <taxon>Lysobacterales</taxon>
        <taxon>Lysobacteraceae</taxon>
        <taxon>Luteimonas</taxon>
    </lineage>
</organism>
<accession>A0ABS8UD76</accession>
<reference evidence="2" key="2">
    <citation type="journal article" date="2022" name="Syst. Appl. Microbiol.">
        <title>Physiological and genomic characterisation of Luteimonas fraxinea sp. nov., a bacterial species associated with trees tolerant to ash dieback.</title>
        <authorList>
            <person name="Ulrich K."/>
            <person name="Becker R."/>
            <person name="Behrendt U."/>
            <person name="Kube M."/>
            <person name="Schneck V."/>
            <person name="Ulrich A."/>
        </authorList>
    </citation>
    <scope>NUCLEOTIDE SEQUENCE</scope>
    <source>
        <strain evidence="2">A1P009</strain>
    </source>
</reference>
<name>A0ABS8UD76_9GAMM</name>
<protein>
    <submittedName>
        <fullName evidence="2">Retroviral-like aspartic protease family protein</fullName>
    </submittedName>
</protein>
<feature type="signal peptide" evidence="1">
    <location>
        <begin position="1"/>
        <end position="25"/>
    </location>
</feature>
<keyword evidence="3" id="KW-1185">Reference proteome</keyword>
<dbReference type="InterPro" id="IPR021109">
    <property type="entry name" value="Peptidase_aspartic_dom_sf"/>
</dbReference>
<dbReference type="Proteomes" id="UP001430360">
    <property type="component" value="Unassembled WGS sequence"/>
</dbReference>
<gene>
    <name evidence="2" type="ORF">LTT95_07705</name>
</gene>
<dbReference type="SUPFAM" id="SSF50630">
    <property type="entry name" value="Acid proteases"/>
    <property type="match status" value="1"/>
</dbReference>
<evidence type="ECO:0000313" key="2">
    <source>
        <dbReference type="EMBL" id="MCD9096827.1"/>
    </source>
</evidence>
<proteinExistence type="predicted"/>
<reference evidence="2" key="1">
    <citation type="submission" date="2021-12" db="EMBL/GenBank/DDBJ databases">
        <authorList>
            <person name="Ulrich A."/>
        </authorList>
    </citation>
    <scope>NUCLEOTIDE SEQUENCE</scope>
    <source>
        <strain evidence="2">A1P009</strain>
    </source>
</reference>
<comment type="caution">
    <text evidence="2">The sequence shown here is derived from an EMBL/GenBank/DDBJ whole genome shotgun (WGS) entry which is preliminary data.</text>
</comment>
<keyword evidence="1" id="KW-0732">Signal</keyword>
<dbReference type="CDD" id="cd05483">
    <property type="entry name" value="retropepsin_like_bacteria"/>
    <property type="match status" value="1"/>
</dbReference>
<dbReference type="Gene3D" id="2.40.70.10">
    <property type="entry name" value="Acid Proteases"/>
    <property type="match status" value="1"/>
</dbReference>
<dbReference type="EMBL" id="JAJQKU010000002">
    <property type="protein sequence ID" value="MCD9096827.1"/>
    <property type="molecule type" value="Genomic_DNA"/>
</dbReference>
<evidence type="ECO:0000313" key="3">
    <source>
        <dbReference type="Proteomes" id="UP001430360"/>
    </source>
</evidence>